<dbReference type="Proteomes" id="UP000305654">
    <property type="component" value="Unassembled WGS sequence"/>
</dbReference>
<dbReference type="AlphaFoldDB" id="A0A5R9J734"/>
<gene>
    <name evidence="5" type="ORF">FE263_08285</name>
</gene>
<organism evidence="5 6">
    <name type="scientific">Lichenicoccus roseus</name>
    <dbReference type="NCBI Taxonomy" id="2683649"/>
    <lineage>
        <taxon>Bacteria</taxon>
        <taxon>Pseudomonadati</taxon>
        <taxon>Pseudomonadota</taxon>
        <taxon>Alphaproteobacteria</taxon>
        <taxon>Acetobacterales</taxon>
        <taxon>Acetobacteraceae</taxon>
        <taxon>Lichenicoccus</taxon>
    </lineage>
</organism>
<keyword evidence="2" id="KW-0328">Glycosyltransferase</keyword>
<dbReference type="RefSeq" id="WP_138325462.1">
    <property type="nucleotide sequence ID" value="NZ_VCDI01000002.1"/>
</dbReference>
<dbReference type="SUPFAM" id="SSF53756">
    <property type="entry name" value="UDP-Glycosyltransferase/glycogen phosphorylase"/>
    <property type="match status" value="1"/>
</dbReference>
<protein>
    <submittedName>
        <fullName evidence="5">Glycosyltransferase</fullName>
    </submittedName>
</protein>
<accession>A0A5R9J734</accession>
<comment type="similarity">
    <text evidence="1">Belongs to the glycosyltransferase 2 family.</text>
</comment>
<evidence type="ECO:0000256" key="2">
    <source>
        <dbReference type="ARBA" id="ARBA00022676"/>
    </source>
</evidence>
<dbReference type="InterPro" id="IPR029044">
    <property type="entry name" value="Nucleotide-diphossugar_trans"/>
</dbReference>
<comment type="caution">
    <text evidence="5">The sequence shown here is derived from an EMBL/GenBank/DDBJ whole genome shotgun (WGS) entry which is preliminary data.</text>
</comment>
<dbReference type="SUPFAM" id="SSF48452">
    <property type="entry name" value="TPR-like"/>
    <property type="match status" value="1"/>
</dbReference>
<dbReference type="PANTHER" id="PTHR43179">
    <property type="entry name" value="RHAMNOSYLTRANSFERASE WBBL"/>
    <property type="match status" value="1"/>
</dbReference>
<proteinExistence type="inferred from homology"/>
<keyword evidence="3 5" id="KW-0808">Transferase</keyword>
<dbReference type="Gene3D" id="3.40.50.2000">
    <property type="entry name" value="Glycogen Phosphorylase B"/>
    <property type="match status" value="1"/>
</dbReference>
<dbReference type="Pfam" id="PF00535">
    <property type="entry name" value="Glycos_transf_2"/>
    <property type="match status" value="1"/>
</dbReference>
<feature type="domain" description="Glycosyltransferase 2-like" evidence="4">
    <location>
        <begin position="340"/>
        <end position="445"/>
    </location>
</feature>
<evidence type="ECO:0000256" key="1">
    <source>
        <dbReference type="ARBA" id="ARBA00006739"/>
    </source>
</evidence>
<dbReference type="EMBL" id="VCDI01000002">
    <property type="protein sequence ID" value="TLU73382.1"/>
    <property type="molecule type" value="Genomic_DNA"/>
</dbReference>
<evidence type="ECO:0000313" key="6">
    <source>
        <dbReference type="Proteomes" id="UP000305654"/>
    </source>
</evidence>
<reference evidence="5 6" key="1">
    <citation type="submission" date="2019-05" db="EMBL/GenBank/DDBJ databases">
        <authorList>
            <person name="Pankratov T."/>
            <person name="Grouzdev D."/>
        </authorList>
    </citation>
    <scope>NUCLEOTIDE SEQUENCE [LARGE SCALE GENOMIC DNA]</scope>
    <source>
        <strain evidence="5 6">KEBCLARHB70R</strain>
    </source>
</reference>
<dbReference type="GO" id="GO:0016757">
    <property type="term" value="F:glycosyltransferase activity"/>
    <property type="evidence" value="ECO:0007669"/>
    <property type="project" value="UniProtKB-KW"/>
</dbReference>
<evidence type="ECO:0000256" key="3">
    <source>
        <dbReference type="ARBA" id="ARBA00022679"/>
    </source>
</evidence>
<dbReference type="OrthoDB" id="9771846at2"/>
<name>A0A5R9J734_9PROT</name>
<sequence length="1000" mass="107072">MRLRVARVTAAHRAKWRSWTQEQAQAAFLHGQAAIASGDDDGARRWFERSRRISGGAPQVEFALAMSRLLTGDAAGAADLLNRLLRRYDFREGGTALATALHRVGAQRDAARALSRALSRHAPAGWLLAGMDAIARDAGWPGWCGLDGSGRLLADGADAFAQGPVVEVLVDGAPVARLPPDWRSARRIEVRRRGVALLGSPLDIGSILRCEGFVECLDGGRLLQGWLWHPGEAERAPLLTIEAADGTLIRHRLEAVAEAIESEAPLTRPRALSIPFSALPEGTVRLFGDDGRELTGSPITPALRRSWRPGLVRQTRIPVRQIEGPARQPASRPPAPGPDVVIPVHGGLDCTLACIASVRASRRSDAGRIVVVDDAGPEPALARALDVLAAEGAIVLIRLPRTLGYPGAANAGIAACARRDVMLLNSDTLVPPGAIEALRTAAYSAPDIGSVTPLSNDASIFSYPDRGGGNPLPDQAGVAALMALAAAANGGEVIDVPTGHGYCLYLRRDCLQDSARGGGVFRTDLFAQGYAEENEFCLRSAARGWRHVAATGIYVGHVGQASFEVAVGAARTALMRRNLATLNRLHPGYDALVEAHIAADPLARSRRRIDRRRFVAGRGSPPAGVLLITHDETGGVSRIVAERAASIARRGLRPVVLRPVGGGCLVDVPQADAPDRHATPNLVFRLPQEIDLLVELLAGEGLVHAEWHHFLGHHPVLRTLCDRLGLPFDMVIHDYASFCARIALVGPTGRYCGEPDLAGCDACIALQGSLLGEAIAPADLYERSLAEFVRARRVVAPSIDACVRIARHFTAVRPELLAWEADRPAVSLQDFADRAPPRLRLHRGAVPRARICLIGGIGREKGYDVLLACLGDRNRRDLELDFILVGSTRDDAALLEAGCSEVTGAYREAEAVALVREQRCDLAWLPSIWPETWCFTLTLAWRAGLNAVCFDIGAQAERVRATGRGTVLPLALPAPAINDALLRLCASPAMIDLQEAGWRG</sequence>
<dbReference type="Gene3D" id="1.25.40.10">
    <property type="entry name" value="Tetratricopeptide repeat domain"/>
    <property type="match status" value="1"/>
</dbReference>
<dbReference type="InterPro" id="IPR001173">
    <property type="entry name" value="Glyco_trans_2-like"/>
</dbReference>
<dbReference type="SUPFAM" id="SSF53448">
    <property type="entry name" value="Nucleotide-diphospho-sugar transferases"/>
    <property type="match status" value="1"/>
</dbReference>
<keyword evidence="6" id="KW-1185">Reference proteome</keyword>
<dbReference type="PANTHER" id="PTHR43179:SF12">
    <property type="entry name" value="GALACTOFURANOSYLTRANSFERASE GLFT2"/>
    <property type="match status" value="1"/>
</dbReference>
<evidence type="ECO:0000313" key="5">
    <source>
        <dbReference type="EMBL" id="TLU73382.1"/>
    </source>
</evidence>
<dbReference type="InterPro" id="IPR011990">
    <property type="entry name" value="TPR-like_helical_dom_sf"/>
</dbReference>
<evidence type="ECO:0000259" key="4">
    <source>
        <dbReference type="Pfam" id="PF00535"/>
    </source>
</evidence>
<dbReference type="Gene3D" id="3.90.550.10">
    <property type="entry name" value="Spore Coat Polysaccharide Biosynthesis Protein SpsA, Chain A"/>
    <property type="match status" value="1"/>
</dbReference>